<dbReference type="OrthoDB" id="9811754at2"/>
<evidence type="ECO:0000313" key="6">
    <source>
        <dbReference type="Proteomes" id="UP000460561"/>
    </source>
</evidence>
<evidence type="ECO:0000259" key="2">
    <source>
        <dbReference type="Pfam" id="PF25876"/>
    </source>
</evidence>
<evidence type="ECO:0000313" key="5">
    <source>
        <dbReference type="EMBL" id="MXP26731.1"/>
    </source>
</evidence>
<feature type="coiled-coil region" evidence="1">
    <location>
        <begin position="77"/>
        <end position="125"/>
    </location>
</feature>
<comment type="caution">
    <text evidence="5">The sequence shown here is derived from an EMBL/GenBank/DDBJ whole genome shotgun (WGS) entry which is preliminary data.</text>
</comment>
<dbReference type="Pfam" id="PF25917">
    <property type="entry name" value="BSH_RND"/>
    <property type="match status" value="1"/>
</dbReference>
<feature type="coiled-coil region" evidence="1">
    <location>
        <begin position="150"/>
        <end position="184"/>
    </location>
</feature>
<dbReference type="SUPFAM" id="SSF111369">
    <property type="entry name" value="HlyD-like secretion proteins"/>
    <property type="match status" value="3"/>
</dbReference>
<name>A0A845ACL0_9SPHN</name>
<protein>
    <submittedName>
        <fullName evidence="5">Biotin/lipoyl-binding protein</fullName>
    </submittedName>
</protein>
<dbReference type="Gene3D" id="2.40.50.100">
    <property type="match status" value="1"/>
</dbReference>
<organism evidence="5 6">
    <name type="scientific">Altericroceibacterium indicum</name>
    <dbReference type="NCBI Taxonomy" id="374177"/>
    <lineage>
        <taxon>Bacteria</taxon>
        <taxon>Pseudomonadati</taxon>
        <taxon>Pseudomonadota</taxon>
        <taxon>Alphaproteobacteria</taxon>
        <taxon>Sphingomonadales</taxon>
        <taxon>Erythrobacteraceae</taxon>
        <taxon>Altericroceibacterium</taxon>
    </lineage>
</organism>
<sequence>MIAVVVLVIAGIAWFVHYQTVGKYMQSTDDAFVQADSVTISPKISGYVEEVLVKDNQFVKKGDPLVRIDPRDYRAQAQQAQAQIDVAKANANAIRAQIGEQQAAIQQAQAQLAKARADLSFARSEVARYEPLVATGAEPKQTLNQRRNQADQAQAAVANAAAGVEAAKRRLNTLNAQVTQAQAQGEANVAQLDEAEVNVNSTILQSSIDGRVGNKTVRVGQFVQPALRLMSIVPNTGLYVTANFKETQVALMRPGQPVTIEVDALNDIELHGKVASFSPGTGAEFSLLPPENATGNFTKIVQRIPVRIFIDASPETQKLLVPGMSVTVSVDTRSAKGDLDKIEKRQEKRAQASN</sequence>
<keyword evidence="1" id="KW-0175">Coiled coil</keyword>
<dbReference type="AlphaFoldDB" id="A0A845ACL0"/>
<feature type="domain" description="p-hydroxybenzoic acid efflux pump subunit AaeA-like beta-barrel" evidence="4">
    <location>
        <begin position="238"/>
        <end position="330"/>
    </location>
</feature>
<dbReference type="Pfam" id="PF25876">
    <property type="entry name" value="HH_MFP_RND"/>
    <property type="match status" value="1"/>
</dbReference>
<dbReference type="InterPro" id="IPR058634">
    <property type="entry name" value="AaeA-lik-b-barrel"/>
</dbReference>
<keyword evidence="6" id="KW-1185">Reference proteome</keyword>
<evidence type="ECO:0000256" key="1">
    <source>
        <dbReference type="SAM" id="Coils"/>
    </source>
</evidence>
<dbReference type="PANTHER" id="PTHR30386:SF24">
    <property type="entry name" value="MULTIDRUG RESISTANCE EFFLUX PUMP"/>
    <property type="match status" value="1"/>
</dbReference>
<evidence type="ECO:0000259" key="3">
    <source>
        <dbReference type="Pfam" id="PF25917"/>
    </source>
</evidence>
<dbReference type="PRINTS" id="PR01490">
    <property type="entry name" value="RTXTOXIND"/>
</dbReference>
<evidence type="ECO:0000259" key="4">
    <source>
        <dbReference type="Pfam" id="PF25963"/>
    </source>
</evidence>
<dbReference type="InterPro" id="IPR050739">
    <property type="entry name" value="MFP"/>
</dbReference>
<dbReference type="Gene3D" id="1.10.287.470">
    <property type="entry name" value="Helix hairpin bin"/>
    <property type="match status" value="2"/>
</dbReference>
<dbReference type="Pfam" id="PF25963">
    <property type="entry name" value="Beta-barrel_AAEA"/>
    <property type="match status" value="1"/>
</dbReference>
<dbReference type="EMBL" id="WTYQ01000004">
    <property type="protein sequence ID" value="MXP26731.1"/>
    <property type="molecule type" value="Genomic_DNA"/>
</dbReference>
<dbReference type="InterPro" id="IPR058625">
    <property type="entry name" value="MdtA-like_BSH"/>
</dbReference>
<dbReference type="Proteomes" id="UP000460561">
    <property type="component" value="Unassembled WGS sequence"/>
</dbReference>
<dbReference type="GO" id="GO:0055085">
    <property type="term" value="P:transmembrane transport"/>
    <property type="evidence" value="ECO:0007669"/>
    <property type="project" value="InterPro"/>
</dbReference>
<dbReference type="PANTHER" id="PTHR30386">
    <property type="entry name" value="MEMBRANE FUSION SUBUNIT OF EMRAB-TOLC MULTIDRUG EFFLUX PUMP"/>
    <property type="match status" value="1"/>
</dbReference>
<proteinExistence type="predicted"/>
<accession>A0A845ACL0</accession>
<dbReference type="InterPro" id="IPR058624">
    <property type="entry name" value="MdtA-like_HH"/>
</dbReference>
<reference evidence="5 6" key="1">
    <citation type="submission" date="2019-12" db="EMBL/GenBank/DDBJ databases">
        <title>Genomic-based taxomic classification of the family Erythrobacteraceae.</title>
        <authorList>
            <person name="Xu L."/>
        </authorList>
    </citation>
    <scope>NUCLEOTIDE SEQUENCE [LARGE SCALE GENOMIC DNA]</scope>
    <source>
        <strain evidence="5 6">DSM 18604</strain>
    </source>
</reference>
<gene>
    <name evidence="5" type="ORF">GRI39_11860</name>
</gene>
<feature type="domain" description="Multidrug resistance protein MdtA-like alpha-helical hairpin" evidence="2">
    <location>
        <begin position="105"/>
        <end position="171"/>
    </location>
</feature>
<dbReference type="Gene3D" id="2.40.30.170">
    <property type="match status" value="1"/>
</dbReference>
<feature type="domain" description="Multidrug resistance protein MdtA-like barrel-sandwich hybrid" evidence="3">
    <location>
        <begin position="37"/>
        <end position="226"/>
    </location>
</feature>